<evidence type="ECO:0000256" key="4">
    <source>
        <dbReference type="SAM" id="Coils"/>
    </source>
</evidence>
<organism evidence="9 11">
    <name type="scientific">Bacillus thuringiensis</name>
    <dbReference type="NCBI Taxonomy" id="1428"/>
    <lineage>
        <taxon>Bacteria</taxon>
        <taxon>Bacillati</taxon>
        <taxon>Bacillota</taxon>
        <taxon>Bacilli</taxon>
        <taxon>Bacillales</taxon>
        <taxon>Bacillaceae</taxon>
        <taxon>Bacillus</taxon>
        <taxon>Bacillus cereus group</taxon>
    </lineage>
</organism>
<dbReference type="EMBL" id="CP053980">
    <property type="protein sequence ID" value="QKH24141.1"/>
    <property type="molecule type" value="Genomic_DNA"/>
</dbReference>
<dbReference type="AlphaFoldDB" id="A0A0B6BPX4"/>
<reference evidence="7 10" key="1">
    <citation type="journal article" date="2015" name="Genome Announc.">
        <title>Complete genome sequences for 35 biothreat assay-relevant bacillus species.</title>
        <authorList>
            <person name="Johnson S.L."/>
            <person name="Daligault H.E."/>
            <person name="Davenport K.W."/>
            <person name="Jaissle J."/>
            <person name="Frey K.G."/>
            <person name="Ladner J.T."/>
            <person name="Broomall S.M."/>
            <person name="Bishop-Lilly K.A."/>
            <person name="Bruce D.C."/>
            <person name="Gibbons H.S."/>
            <person name="Coyne S.R."/>
            <person name="Lo C.C."/>
            <person name="Meincke L."/>
            <person name="Munk A.C."/>
            <person name="Koroleva G.I."/>
            <person name="Rosenzweig C.N."/>
            <person name="Palacios G.F."/>
            <person name="Redden C.L."/>
            <person name="Minogue T.D."/>
            <person name="Chain P.S."/>
        </authorList>
    </citation>
    <scope>NUCLEOTIDE SEQUENCE [LARGE SCALE GENOMIC DNA]</scope>
    <source>
        <strain evidence="7 10">HD1011</strain>
    </source>
</reference>
<protein>
    <submittedName>
        <fullName evidence="7">Bacterial extracellular solute-binding s, 5 Middle family protein</fullName>
    </submittedName>
    <submittedName>
        <fullName evidence="9">Glutathione ABC transporter substrate-binding protein</fullName>
    </submittedName>
</protein>
<dbReference type="SMR" id="A0A0B6BPX4"/>
<dbReference type="PIRSF" id="PIRSF002741">
    <property type="entry name" value="MppA"/>
    <property type="match status" value="1"/>
</dbReference>
<evidence type="ECO:0000259" key="6">
    <source>
        <dbReference type="Pfam" id="PF00496"/>
    </source>
</evidence>
<comment type="similarity">
    <text evidence="1">Belongs to the bacterial solute-binding protein 5 family.</text>
</comment>
<gene>
    <name evidence="7" type="ORF">BF38_249</name>
    <name evidence="9" type="ORF">EQ803_06090</name>
    <name evidence="8" type="ORF">FOC89_09010</name>
</gene>
<dbReference type="EMBL" id="CP009335">
    <property type="protein sequence ID" value="AJG75642.1"/>
    <property type="molecule type" value="Genomic_DNA"/>
</dbReference>
<sequence length="521" mass="58167">MRFKRGLVSCFIAILCLSVFLAGCSSNAKTGNEGSGSKGTKEGGVLTIARLSDADNLDPHFITNIPSASVVYHKVYENLVQRDKNMDFKPMLAKEWKQIDDLNWEFKLQQGVTFQDGAPFNAEAVKKNFERVLDPKVGSNRATVYSMIQEIKVIDEYTVQFILKYPYSPLLSIFASNEGSILSPKAIDEKGKGLAQHPVGTGPYTFKSWKPGEEIRLEKNKNYWGEKAKVDEVVFKVVPEDATRIGMIETSEAHIAENLPVTEVERVKNSPSMELIENEGLGVEYIGFNVEKKPFDNPLVRQAIAHAIETKGILKGVYNNVGTEINSVMTPKVFGYTKDVKGYKYDINTAKKLLADAGYPNGFKTTIWTNDSKVRMALVEVIQSQLKGIGVDVEIKVMEYGAFLAATNKSEHAMFVGGWGNATGDGDYNQYNLFHSSSHGATGNQFFYSNPEVDKLIEEARKEKDETKRKELYKQLQEIELKDALLVPIRGINHIAATTKNIKGFWIDPSGYLRLEGVELQ</sequence>
<evidence type="ECO:0000313" key="8">
    <source>
        <dbReference type="EMBL" id="QKH24141.1"/>
    </source>
</evidence>
<evidence type="ECO:0000256" key="2">
    <source>
        <dbReference type="ARBA" id="ARBA00022448"/>
    </source>
</evidence>
<accession>A0A0B6BPX4</accession>
<name>A0A0B6BPX4_BACTU</name>
<evidence type="ECO:0000256" key="1">
    <source>
        <dbReference type="ARBA" id="ARBA00005695"/>
    </source>
</evidence>
<dbReference type="GO" id="GO:0015833">
    <property type="term" value="P:peptide transport"/>
    <property type="evidence" value="ECO:0007669"/>
    <property type="project" value="TreeGrafter"/>
</dbReference>
<reference evidence="8 12" key="3">
    <citation type="submission" date="2020-05" db="EMBL/GenBank/DDBJ databases">
        <title>FDA dAtabase for Regulatory Grade micrObial Sequences (FDA-ARGOS): Supporting development and validation of Infectious Disease Dx tests.</title>
        <authorList>
            <person name="Nelson B."/>
            <person name="Plummer A."/>
            <person name="Tallon L."/>
            <person name="Sadzewicz L."/>
            <person name="Zhao X."/>
            <person name="Vavikolanu K."/>
            <person name="Mehta A."/>
            <person name="Aluvathingal J."/>
            <person name="Nadendla S."/>
            <person name="Myers T."/>
            <person name="Yan Y."/>
            <person name="Sichtig H."/>
        </authorList>
    </citation>
    <scope>NUCLEOTIDE SEQUENCE [LARGE SCALE GENOMIC DNA]</scope>
    <source>
        <strain evidence="8 12">FDAARGOS_795</strain>
    </source>
</reference>
<dbReference type="Proteomes" id="UP000031876">
    <property type="component" value="Chromosome"/>
</dbReference>
<dbReference type="GO" id="GO:0043190">
    <property type="term" value="C:ATP-binding cassette (ABC) transporter complex"/>
    <property type="evidence" value="ECO:0007669"/>
    <property type="project" value="InterPro"/>
</dbReference>
<dbReference type="CDD" id="cd08499">
    <property type="entry name" value="PBP2_Ylib_like"/>
    <property type="match status" value="1"/>
</dbReference>
<feature type="signal peptide" evidence="5">
    <location>
        <begin position="1"/>
        <end position="28"/>
    </location>
</feature>
<dbReference type="Gene3D" id="3.40.190.10">
    <property type="entry name" value="Periplasmic binding protein-like II"/>
    <property type="match status" value="1"/>
</dbReference>
<dbReference type="Proteomes" id="UP000501107">
    <property type="component" value="Chromosome"/>
</dbReference>
<evidence type="ECO:0000313" key="9">
    <source>
        <dbReference type="EMBL" id="TFF47843.1"/>
    </source>
</evidence>
<dbReference type="PANTHER" id="PTHR30290">
    <property type="entry name" value="PERIPLASMIC BINDING COMPONENT OF ABC TRANSPORTER"/>
    <property type="match status" value="1"/>
</dbReference>
<dbReference type="OMA" id="INSQHPP"/>
<feature type="coiled-coil region" evidence="4">
    <location>
        <begin position="450"/>
        <end position="482"/>
    </location>
</feature>
<dbReference type="InterPro" id="IPR039424">
    <property type="entry name" value="SBP_5"/>
</dbReference>
<evidence type="ECO:0000313" key="11">
    <source>
        <dbReference type="Proteomes" id="UP000297630"/>
    </source>
</evidence>
<dbReference type="PANTHER" id="PTHR30290:SF9">
    <property type="entry name" value="OLIGOPEPTIDE-BINDING PROTEIN APPA"/>
    <property type="match status" value="1"/>
</dbReference>
<dbReference type="PROSITE" id="PS51257">
    <property type="entry name" value="PROKAR_LIPOPROTEIN"/>
    <property type="match status" value="1"/>
</dbReference>
<keyword evidence="3 5" id="KW-0732">Signal</keyword>
<dbReference type="InterPro" id="IPR030678">
    <property type="entry name" value="Peptide/Ni-bd"/>
</dbReference>
<dbReference type="GO" id="GO:0042597">
    <property type="term" value="C:periplasmic space"/>
    <property type="evidence" value="ECO:0007669"/>
    <property type="project" value="UniProtKB-ARBA"/>
</dbReference>
<reference evidence="9 11" key="2">
    <citation type="submission" date="2019-01" db="EMBL/GenBank/DDBJ databases">
        <title>Draft genome sequence of Bacillus sp. DPC6431.</title>
        <authorList>
            <person name="Arbulu S."/>
            <person name="Murphy K."/>
            <person name="O'Sullivan O."/>
            <person name="Rea M.C."/>
            <person name="Hill C."/>
            <person name="Ross R.P."/>
        </authorList>
    </citation>
    <scope>NUCLEOTIDE SEQUENCE [LARGE SCALE GENOMIC DNA]</scope>
    <source>
        <strain evidence="9 11">DPC6431</strain>
    </source>
</reference>
<keyword evidence="4" id="KW-0175">Coiled coil</keyword>
<evidence type="ECO:0000313" key="10">
    <source>
        <dbReference type="Proteomes" id="UP000031876"/>
    </source>
</evidence>
<keyword evidence="2" id="KW-0813">Transport</keyword>
<feature type="chain" id="PRO_5043118743" evidence="5">
    <location>
        <begin position="29"/>
        <end position="521"/>
    </location>
</feature>
<feature type="domain" description="Solute-binding protein family 5" evidence="6">
    <location>
        <begin position="88"/>
        <end position="438"/>
    </location>
</feature>
<evidence type="ECO:0000313" key="12">
    <source>
        <dbReference type="Proteomes" id="UP000501107"/>
    </source>
</evidence>
<dbReference type="RefSeq" id="WP_001211308.1">
    <property type="nucleotide sequence ID" value="NZ_CP009335.1"/>
</dbReference>
<dbReference type="SUPFAM" id="SSF53850">
    <property type="entry name" value="Periplasmic binding protein-like II"/>
    <property type="match status" value="1"/>
</dbReference>
<dbReference type="Pfam" id="PF00496">
    <property type="entry name" value="SBP_bac_5"/>
    <property type="match status" value="1"/>
</dbReference>
<dbReference type="KEGG" id="btw:BF38_249"/>
<dbReference type="GeneID" id="45024367"/>
<dbReference type="Gene3D" id="3.10.105.10">
    <property type="entry name" value="Dipeptide-binding Protein, Domain 3"/>
    <property type="match status" value="1"/>
</dbReference>
<dbReference type="EMBL" id="SCLP01000002">
    <property type="protein sequence ID" value="TFF47843.1"/>
    <property type="molecule type" value="Genomic_DNA"/>
</dbReference>
<proteinExistence type="inferred from homology"/>
<dbReference type="Gene3D" id="3.90.76.10">
    <property type="entry name" value="Dipeptide-binding Protein, Domain 1"/>
    <property type="match status" value="1"/>
</dbReference>
<dbReference type="Proteomes" id="UP000297630">
    <property type="component" value="Unassembled WGS sequence"/>
</dbReference>
<evidence type="ECO:0000256" key="3">
    <source>
        <dbReference type="ARBA" id="ARBA00022729"/>
    </source>
</evidence>
<evidence type="ECO:0000313" key="7">
    <source>
        <dbReference type="EMBL" id="AJG75642.1"/>
    </source>
</evidence>
<dbReference type="InterPro" id="IPR000914">
    <property type="entry name" value="SBP_5_dom"/>
</dbReference>
<evidence type="ECO:0000256" key="5">
    <source>
        <dbReference type="SAM" id="SignalP"/>
    </source>
</evidence>
<dbReference type="GO" id="GO:1904680">
    <property type="term" value="F:peptide transmembrane transporter activity"/>
    <property type="evidence" value="ECO:0007669"/>
    <property type="project" value="TreeGrafter"/>
</dbReference>